<reference evidence="9 10" key="1">
    <citation type="journal article" date="2017" name="Int. J. Syst. Evol. Microbiol.">
        <title>Desulfovibrio senegalensis sp. nov., a mesophilic sulfate reducer isolated from marine sediment.</title>
        <authorList>
            <person name="Thioye A."/>
            <person name="Gam Z.B.A."/>
            <person name="Mbengue M."/>
            <person name="Cayol J.L."/>
            <person name="Joseph-Bartoli M."/>
            <person name="Toure-Kane C."/>
            <person name="Labat M."/>
        </authorList>
    </citation>
    <scope>NUCLEOTIDE SEQUENCE [LARGE SCALE GENOMIC DNA]</scope>
    <source>
        <strain evidence="9 10">DSM 101509</strain>
    </source>
</reference>
<feature type="binding site" description="axial binding residue" evidence="6">
    <location>
        <position position="60"/>
    </location>
    <ligand>
        <name>heme c</name>
        <dbReference type="ChEBI" id="CHEBI:61717"/>
        <label>1</label>
    </ligand>
    <ligandPart>
        <name>Fe</name>
        <dbReference type="ChEBI" id="CHEBI:18248"/>
    </ligandPart>
</feature>
<gene>
    <name evidence="9" type="ORF">F8A88_13875</name>
</gene>
<feature type="binding site" description="axial binding residue" evidence="6">
    <location>
        <position position="81"/>
    </location>
    <ligand>
        <name>heme c</name>
        <dbReference type="ChEBI" id="CHEBI:61717"/>
        <label>1</label>
    </ligand>
    <ligandPart>
        <name>Fe</name>
        <dbReference type="ChEBI" id="CHEBI:18248"/>
    </ligandPart>
</feature>
<dbReference type="AlphaFoldDB" id="A0A6N6N1B1"/>
<dbReference type="EMBL" id="WAIE01000007">
    <property type="protein sequence ID" value="KAB1440333.1"/>
    <property type="molecule type" value="Genomic_DNA"/>
</dbReference>
<protein>
    <submittedName>
        <fullName evidence="9">Cytochrome c3 family protein</fullName>
    </submittedName>
</protein>
<feature type="binding site" description="axial binding residue" evidence="6">
    <location>
        <position position="63"/>
    </location>
    <ligand>
        <name>heme c</name>
        <dbReference type="ChEBI" id="CHEBI:61717"/>
        <label>1</label>
    </ligand>
    <ligandPart>
        <name>Fe</name>
        <dbReference type="ChEBI" id="CHEBI:18248"/>
    </ligandPart>
</feature>
<dbReference type="InterPro" id="IPR020942">
    <property type="entry name" value="Cyt_c_III_dom"/>
</dbReference>
<organism evidence="9 10">
    <name type="scientific">Pseudodesulfovibrio senegalensis</name>
    <dbReference type="NCBI Taxonomy" id="1721087"/>
    <lineage>
        <taxon>Bacteria</taxon>
        <taxon>Pseudomonadati</taxon>
        <taxon>Thermodesulfobacteriota</taxon>
        <taxon>Desulfovibrionia</taxon>
        <taxon>Desulfovibrionales</taxon>
        <taxon>Desulfovibrionaceae</taxon>
    </lineage>
</organism>
<keyword evidence="2 6" id="KW-0349">Heme</keyword>
<evidence type="ECO:0000256" key="3">
    <source>
        <dbReference type="ARBA" id="ARBA00022723"/>
    </source>
</evidence>
<comment type="cofactor">
    <cofactor evidence="6">
        <name>heme c</name>
        <dbReference type="ChEBI" id="CHEBI:61717"/>
    </cofactor>
    <text evidence="6">Binds 4 heme c groups covalently per monomer.</text>
</comment>
<keyword evidence="7" id="KW-0732">Signal</keyword>
<evidence type="ECO:0000256" key="7">
    <source>
        <dbReference type="SAM" id="SignalP"/>
    </source>
</evidence>
<comment type="caution">
    <text evidence="9">The sequence shown here is derived from an EMBL/GenBank/DDBJ whole genome shotgun (WGS) entry which is preliminary data.</text>
</comment>
<feature type="chain" id="PRO_5027011016" evidence="7">
    <location>
        <begin position="24"/>
        <end position="132"/>
    </location>
</feature>
<feature type="binding site" description="axial binding residue" evidence="6">
    <location>
        <position position="110"/>
    </location>
    <ligand>
        <name>heme c</name>
        <dbReference type="ChEBI" id="CHEBI:61717"/>
        <label>1</label>
    </ligand>
    <ligandPart>
        <name>Fe</name>
        <dbReference type="ChEBI" id="CHEBI:18248"/>
    </ligandPart>
</feature>
<keyword evidence="4" id="KW-0249">Electron transport</keyword>
<evidence type="ECO:0000256" key="5">
    <source>
        <dbReference type="ARBA" id="ARBA00023004"/>
    </source>
</evidence>
<feature type="binding site" description="axial binding residue" evidence="6">
    <location>
        <position position="106"/>
    </location>
    <ligand>
        <name>heme c</name>
        <dbReference type="ChEBI" id="CHEBI:61717"/>
        <label>1</label>
    </ligand>
    <ligandPart>
        <name>Fe</name>
        <dbReference type="ChEBI" id="CHEBI:18248"/>
    </ligandPart>
</feature>
<evidence type="ECO:0000256" key="6">
    <source>
        <dbReference type="PIRSR" id="PIRSR602322-1"/>
    </source>
</evidence>
<dbReference type="InterPro" id="IPR002322">
    <property type="entry name" value="Cyt_c_III"/>
</dbReference>
<feature type="binding site" description="axial binding residue" evidence="6">
    <location>
        <position position="82"/>
    </location>
    <ligand>
        <name>heme c</name>
        <dbReference type="ChEBI" id="CHEBI:61717"/>
        <label>1</label>
    </ligand>
    <ligandPart>
        <name>Fe</name>
        <dbReference type="ChEBI" id="CHEBI:18248"/>
    </ligandPart>
</feature>
<evidence type="ECO:0000259" key="8">
    <source>
        <dbReference type="Pfam" id="PF02085"/>
    </source>
</evidence>
<feature type="binding site" description="axial binding residue" evidence="6">
    <location>
        <position position="129"/>
    </location>
    <ligand>
        <name>heme c</name>
        <dbReference type="ChEBI" id="CHEBI:61717"/>
        <label>1</label>
    </ligand>
    <ligandPart>
        <name>Fe</name>
        <dbReference type="ChEBI" id="CHEBI:18248"/>
    </ligandPart>
</feature>
<feature type="binding site" description="axial binding residue" evidence="6">
    <location>
        <position position="125"/>
    </location>
    <ligand>
        <name>heme c</name>
        <dbReference type="ChEBI" id="CHEBI:61717"/>
        <label>1</label>
    </ligand>
    <ligandPart>
        <name>Fe</name>
        <dbReference type="ChEBI" id="CHEBI:18248"/>
    </ligandPart>
</feature>
<feature type="domain" description="Class III cytochrome C" evidence="8">
    <location>
        <begin position="31"/>
        <end position="129"/>
    </location>
</feature>
<dbReference type="GO" id="GO:0009055">
    <property type="term" value="F:electron transfer activity"/>
    <property type="evidence" value="ECO:0007669"/>
    <property type="project" value="InterPro"/>
</dbReference>
<feature type="binding site" description="axial binding residue" evidence="6">
    <location>
        <position position="76"/>
    </location>
    <ligand>
        <name>heme c</name>
        <dbReference type="ChEBI" id="CHEBI:61717"/>
        <label>1</label>
    </ligand>
    <ligandPart>
        <name>Fe</name>
        <dbReference type="ChEBI" id="CHEBI:18248"/>
    </ligandPart>
</feature>
<evidence type="ECO:0000256" key="2">
    <source>
        <dbReference type="ARBA" id="ARBA00022617"/>
    </source>
</evidence>
<keyword evidence="3 6" id="KW-0479">Metal-binding</keyword>
<feature type="binding site" description="axial binding residue" evidence="6">
    <location>
        <position position="128"/>
    </location>
    <ligand>
        <name>heme c</name>
        <dbReference type="ChEBI" id="CHEBI:61717"/>
        <label>1</label>
    </ligand>
    <ligandPart>
        <name>Fe</name>
        <dbReference type="ChEBI" id="CHEBI:18248"/>
    </ligandPart>
</feature>
<feature type="binding site" description="axial binding residue" evidence="6">
    <location>
        <position position="109"/>
    </location>
    <ligand>
        <name>heme c</name>
        <dbReference type="ChEBI" id="CHEBI:61717"/>
        <label>1</label>
    </ligand>
    <ligandPart>
        <name>Fe</name>
        <dbReference type="ChEBI" id="CHEBI:18248"/>
    </ligandPart>
</feature>
<feature type="signal peptide" evidence="7">
    <location>
        <begin position="1"/>
        <end position="23"/>
    </location>
</feature>
<accession>A0A6N6N1B1</accession>
<sequence length="132" mass="14444">MRLNTYQLLVLAAFLLCVSNAYAAPSAPDDMLLAAPESIQAKKTPVQFSHQKHMAKGLECTTCHHTWDGTSEIRSCSNAGCHDQPSKKEKMSFYKAFHASKAPQSCLGCHKAAIKQGNKVAPKSCKQCHPKK</sequence>
<feature type="binding site" description="covalent" evidence="6">
    <location>
        <position position="64"/>
    </location>
    <ligand>
        <name>heme c</name>
        <dbReference type="ChEBI" id="CHEBI:61717"/>
        <label>1</label>
    </ligand>
</feature>
<dbReference type="OrthoDB" id="5418612at2"/>
<dbReference type="RefSeq" id="WP_151151774.1">
    <property type="nucleotide sequence ID" value="NZ_WAIE01000007.1"/>
</dbReference>
<keyword evidence="1" id="KW-0813">Transport</keyword>
<dbReference type="GO" id="GO:0046872">
    <property type="term" value="F:metal ion binding"/>
    <property type="evidence" value="ECO:0007669"/>
    <property type="project" value="UniProtKB-KW"/>
</dbReference>
<evidence type="ECO:0000256" key="1">
    <source>
        <dbReference type="ARBA" id="ARBA00022448"/>
    </source>
</evidence>
<name>A0A6N6N1B1_9BACT</name>
<proteinExistence type="predicted"/>
<evidence type="ECO:0000256" key="4">
    <source>
        <dbReference type="ARBA" id="ARBA00022982"/>
    </source>
</evidence>
<dbReference type="GO" id="GO:0020037">
    <property type="term" value="F:heme binding"/>
    <property type="evidence" value="ECO:0007669"/>
    <property type="project" value="InterPro"/>
</dbReference>
<keyword evidence="5 6" id="KW-0408">Iron</keyword>
<evidence type="ECO:0000313" key="9">
    <source>
        <dbReference type="EMBL" id="KAB1440333.1"/>
    </source>
</evidence>
<dbReference type="CDD" id="cd08168">
    <property type="entry name" value="Cytochrom_C3"/>
    <property type="match status" value="1"/>
</dbReference>
<dbReference type="Pfam" id="PF02085">
    <property type="entry name" value="Cytochrom_CIII"/>
    <property type="match status" value="1"/>
</dbReference>
<dbReference type="Gene3D" id="3.90.10.10">
    <property type="entry name" value="Cytochrome C3"/>
    <property type="match status" value="1"/>
</dbReference>
<dbReference type="PRINTS" id="PR00609">
    <property type="entry name" value="CYTOCHROMEC3"/>
</dbReference>
<dbReference type="SUPFAM" id="SSF48695">
    <property type="entry name" value="Multiheme cytochromes"/>
    <property type="match status" value="1"/>
</dbReference>
<keyword evidence="10" id="KW-1185">Reference proteome</keyword>
<feature type="binding site" description="axial binding residue" evidence="6">
    <location>
        <position position="65"/>
    </location>
    <ligand>
        <name>heme c</name>
        <dbReference type="ChEBI" id="CHEBI:61717"/>
        <label>1</label>
    </ligand>
    <ligandPart>
        <name>Fe</name>
        <dbReference type="ChEBI" id="CHEBI:18248"/>
    </ligandPart>
</feature>
<evidence type="ECO:0000313" key="10">
    <source>
        <dbReference type="Proteomes" id="UP000438699"/>
    </source>
</evidence>
<dbReference type="Proteomes" id="UP000438699">
    <property type="component" value="Unassembled WGS sequence"/>
</dbReference>
<dbReference type="InterPro" id="IPR036280">
    <property type="entry name" value="Multihaem_cyt_sf"/>
</dbReference>
<feature type="binding site" description="axial binding residue" evidence="6">
    <location>
        <position position="53"/>
    </location>
    <ligand>
        <name>heme c</name>
        <dbReference type="ChEBI" id="CHEBI:61717"/>
        <label>1</label>
    </ligand>
    <ligandPart>
        <name>Fe</name>
        <dbReference type="ChEBI" id="CHEBI:18248"/>
    </ligandPart>
</feature>
<feature type="binding site" description="axial binding residue" evidence="6">
    <location>
        <position position="50"/>
    </location>
    <ligand>
        <name>heme c</name>
        <dbReference type="ChEBI" id="CHEBI:61717"/>
        <label>1</label>
    </ligand>
    <ligandPart>
        <name>Fe</name>
        <dbReference type="ChEBI" id="CHEBI:18248"/>
    </ligandPart>
</feature>